<feature type="compositionally biased region" description="Low complexity" evidence="1">
    <location>
        <begin position="11"/>
        <end position="20"/>
    </location>
</feature>
<gene>
    <name evidence="2" type="ORF">Tci_908773</name>
</gene>
<feature type="non-terminal residue" evidence="2">
    <location>
        <position position="1"/>
    </location>
</feature>
<dbReference type="EMBL" id="BKCJ011476753">
    <property type="protein sequence ID" value="GFD36804.1"/>
    <property type="molecule type" value="Genomic_DNA"/>
</dbReference>
<comment type="caution">
    <text evidence="2">The sequence shown here is derived from an EMBL/GenBank/DDBJ whole genome shotgun (WGS) entry which is preliminary data.</text>
</comment>
<feature type="compositionally biased region" description="Acidic residues" evidence="1">
    <location>
        <begin position="1"/>
        <end position="10"/>
    </location>
</feature>
<proteinExistence type="predicted"/>
<feature type="non-terminal residue" evidence="2">
    <location>
        <position position="85"/>
    </location>
</feature>
<organism evidence="2">
    <name type="scientific">Tanacetum cinerariifolium</name>
    <name type="common">Dalmatian daisy</name>
    <name type="synonym">Chrysanthemum cinerariifolium</name>
    <dbReference type="NCBI Taxonomy" id="118510"/>
    <lineage>
        <taxon>Eukaryota</taxon>
        <taxon>Viridiplantae</taxon>
        <taxon>Streptophyta</taxon>
        <taxon>Embryophyta</taxon>
        <taxon>Tracheophyta</taxon>
        <taxon>Spermatophyta</taxon>
        <taxon>Magnoliopsida</taxon>
        <taxon>eudicotyledons</taxon>
        <taxon>Gunneridae</taxon>
        <taxon>Pentapetalae</taxon>
        <taxon>asterids</taxon>
        <taxon>campanulids</taxon>
        <taxon>Asterales</taxon>
        <taxon>Asteraceae</taxon>
        <taxon>Asteroideae</taxon>
        <taxon>Anthemideae</taxon>
        <taxon>Anthemidinae</taxon>
        <taxon>Tanacetum</taxon>
    </lineage>
</organism>
<sequence length="85" mass="9146">VQEPAAEEVVTEVVPPTLTLPSPPSSVIPSSPPHQPPCPPQSQDAEAELYNLDLDHSSKVLSMQEDDTEVQEAVEIVTTAKLMTE</sequence>
<feature type="compositionally biased region" description="Pro residues" evidence="1">
    <location>
        <begin position="21"/>
        <end position="40"/>
    </location>
</feature>
<accession>A0A699VXZ9</accession>
<reference evidence="2" key="1">
    <citation type="journal article" date="2019" name="Sci. Rep.">
        <title>Draft genome of Tanacetum cinerariifolium, the natural source of mosquito coil.</title>
        <authorList>
            <person name="Yamashiro T."/>
            <person name="Shiraishi A."/>
            <person name="Satake H."/>
            <person name="Nakayama K."/>
        </authorList>
    </citation>
    <scope>NUCLEOTIDE SEQUENCE</scope>
</reference>
<evidence type="ECO:0000313" key="2">
    <source>
        <dbReference type="EMBL" id="GFD36804.1"/>
    </source>
</evidence>
<name>A0A699VXZ9_TANCI</name>
<protein>
    <submittedName>
        <fullName evidence="2">Uncharacterized protein</fullName>
    </submittedName>
</protein>
<dbReference type="AlphaFoldDB" id="A0A699VXZ9"/>
<evidence type="ECO:0000256" key="1">
    <source>
        <dbReference type="SAM" id="MobiDB-lite"/>
    </source>
</evidence>
<feature type="region of interest" description="Disordered" evidence="1">
    <location>
        <begin position="1"/>
        <end position="44"/>
    </location>
</feature>